<evidence type="ECO:0000259" key="1">
    <source>
        <dbReference type="Pfam" id="PF09836"/>
    </source>
</evidence>
<dbReference type="STRING" id="588602.SAMN04487991_0157"/>
<dbReference type="EMBL" id="FORH01000001">
    <property type="protein sequence ID" value="SFI52260.1"/>
    <property type="molecule type" value="Genomic_DNA"/>
</dbReference>
<keyword evidence="3" id="KW-1185">Reference proteome</keyword>
<feature type="domain" description="Putative DNA-binding" evidence="1">
    <location>
        <begin position="10"/>
        <end position="101"/>
    </location>
</feature>
<dbReference type="Gene3D" id="1.10.150.690">
    <property type="entry name" value="DUF2063"/>
    <property type="match status" value="1"/>
</dbReference>
<dbReference type="Proteomes" id="UP000199630">
    <property type="component" value="Unassembled WGS sequence"/>
</dbReference>
<name>A0A1I3IWL9_9RHOB</name>
<sequence>MRQTVRQAMTQQTFITAALTPEQPVPDGLITPDGRPASKRFDVYRNNVVVSLKEALEQGFPAVQSLVGPVFFAAMAGEYLRAHPPKHPVIALYGADFAEFIDNFAPARAIPYLADIARLEYALRQSYHAADSQPVTQSALSDPLLFTRAVRLAPAFAWLPSAYPVTAIHRLATGTCRDGKTVQGGAEDVVITRPAYDPIATAFPAGTGAVLDALASGEALGDAAELAPPRLDLTRFLTTLLSGGAIVAINEI</sequence>
<proteinExistence type="predicted"/>
<accession>A0A1I3IWL9</accession>
<evidence type="ECO:0000313" key="3">
    <source>
        <dbReference type="Proteomes" id="UP000199630"/>
    </source>
</evidence>
<protein>
    <submittedName>
        <fullName evidence="2">Putative DNA-binding domain-containing protein</fullName>
    </submittedName>
</protein>
<gene>
    <name evidence="2" type="ORF">SAMN04487991_0157</name>
</gene>
<keyword evidence="2" id="KW-0238">DNA-binding</keyword>
<dbReference type="InterPro" id="IPR018640">
    <property type="entry name" value="DUF2063"/>
</dbReference>
<dbReference type="AlphaFoldDB" id="A0A1I3IWL9"/>
<evidence type="ECO:0000313" key="2">
    <source>
        <dbReference type="EMBL" id="SFI52260.1"/>
    </source>
</evidence>
<reference evidence="3" key="1">
    <citation type="submission" date="2016-10" db="EMBL/GenBank/DDBJ databases">
        <authorList>
            <person name="Varghese N."/>
            <person name="Submissions S."/>
        </authorList>
    </citation>
    <scope>NUCLEOTIDE SEQUENCE [LARGE SCALE GENOMIC DNA]</scope>
    <source>
        <strain evidence="3">DSM 26471</strain>
    </source>
</reference>
<dbReference type="Pfam" id="PF09836">
    <property type="entry name" value="DUF2063"/>
    <property type="match status" value="1"/>
</dbReference>
<dbReference type="GO" id="GO:0003677">
    <property type="term" value="F:DNA binding"/>
    <property type="evidence" value="ECO:0007669"/>
    <property type="project" value="UniProtKB-KW"/>
</dbReference>
<organism evidence="2 3">
    <name type="scientific">Celeribacter neptunius</name>
    <dbReference type="NCBI Taxonomy" id="588602"/>
    <lineage>
        <taxon>Bacteria</taxon>
        <taxon>Pseudomonadati</taxon>
        <taxon>Pseudomonadota</taxon>
        <taxon>Alphaproteobacteria</taxon>
        <taxon>Rhodobacterales</taxon>
        <taxon>Roseobacteraceae</taxon>
        <taxon>Celeribacter</taxon>
    </lineage>
</organism>
<dbReference type="InterPro" id="IPR044922">
    <property type="entry name" value="DUF2063_N_sf"/>
</dbReference>